<comment type="caution">
    <text evidence="1">The sequence shown here is derived from an EMBL/GenBank/DDBJ whole genome shotgun (WGS) entry which is preliminary data.</text>
</comment>
<feature type="non-terminal residue" evidence="1">
    <location>
        <position position="81"/>
    </location>
</feature>
<keyword evidence="2" id="KW-1185">Reference proteome</keyword>
<accession>A0A6G0VPP6</accession>
<dbReference type="Proteomes" id="UP000478052">
    <property type="component" value="Unassembled WGS sequence"/>
</dbReference>
<dbReference type="OrthoDB" id="6625366at2759"/>
<gene>
    <name evidence="1" type="ORF">FWK35_00033132</name>
</gene>
<evidence type="ECO:0000313" key="1">
    <source>
        <dbReference type="EMBL" id="KAF0701446.1"/>
    </source>
</evidence>
<reference evidence="1 2" key="1">
    <citation type="submission" date="2019-08" db="EMBL/GenBank/DDBJ databases">
        <title>Whole genome of Aphis craccivora.</title>
        <authorList>
            <person name="Voronova N.V."/>
            <person name="Shulinski R.S."/>
            <person name="Bandarenka Y.V."/>
            <person name="Zhorov D.G."/>
            <person name="Warner D."/>
        </authorList>
    </citation>
    <scope>NUCLEOTIDE SEQUENCE [LARGE SCALE GENOMIC DNA]</scope>
    <source>
        <strain evidence="1">180601</strain>
        <tissue evidence="1">Whole Body</tissue>
    </source>
</reference>
<name>A0A6G0VPP6_APHCR</name>
<sequence length="81" mass="9167">MVKSGKSIQVFYPKVIHVTCIVHGLHLIAEKIRANYCKVDKVIANVKKAPYRVVMFKDKALDIPLPPAPILTRWGTWIRAA</sequence>
<evidence type="ECO:0000313" key="2">
    <source>
        <dbReference type="Proteomes" id="UP000478052"/>
    </source>
</evidence>
<organism evidence="1 2">
    <name type="scientific">Aphis craccivora</name>
    <name type="common">Cowpea aphid</name>
    <dbReference type="NCBI Taxonomy" id="307492"/>
    <lineage>
        <taxon>Eukaryota</taxon>
        <taxon>Metazoa</taxon>
        <taxon>Ecdysozoa</taxon>
        <taxon>Arthropoda</taxon>
        <taxon>Hexapoda</taxon>
        <taxon>Insecta</taxon>
        <taxon>Pterygota</taxon>
        <taxon>Neoptera</taxon>
        <taxon>Paraneoptera</taxon>
        <taxon>Hemiptera</taxon>
        <taxon>Sternorrhyncha</taxon>
        <taxon>Aphidomorpha</taxon>
        <taxon>Aphidoidea</taxon>
        <taxon>Aphididae</taxon>
        <taxon>Aphidini</taxon>
        <taxon>Aphis</taxon>
        <taxon>Aphis</taxon>
    </lineage>
</organism>
<dbReference type="AlphaFoldDB" id="A0A6G0VPP6"/>
<protein>
    <submittedName>
        <fullName evidence="1">DUF659 domain-containing protein</fullName>
    </submittedName>
</protein>
<proteinExistence type="predicted"/>
<dbReference type="EMBL" id="VUJU01014740">
    <property type="protein sequence ID" value="KAF0701446.1"/>
    <property type="molecule type" value="Genomic_DNA"/>
</dbReference>